<gene>
    <name evidence="1" type="ORF">XNOV1_A003414</name>
</gene>
<reference evidence="1" key="1">
    <citation type="submission" date="2023-08" db="EMBL/GenBank/DDBJ databases">
        <authorList>
            <person name="Alioto T."/>
            <person name="Alioto T."/>
            <person name="Gomez Garrido J."/>
        </authorList>
    </citation>
    <scope>NUCLEOTIDE SEQUENCE</scope>
</reference>
<organism evidence="1 2">
    <name type="scientific">Xyrichtys novacula</name>
    <name type="common">Pearly razorfish</name>
    <name type="synonym">Hemipteronotus novacula</name>
    <dbReference type="NCBI Taxonomy" id="13765"/>
    <lineage>
        <taxon>Eukaryota</taxon>
        <taxon>Metazoa</taxon>
        <taxon>Chordata</taxon>
        <taxon>Craniata</taxon>
        <taxon>Vertebrata</taxon>
        <taxon>Euteleostomi</taxon>
        <taxon>Actinopterygii</taxon>
        <taxon>Neopterygii</taxon>
        <taxon>Teleostei</taxon>
        <taxon>Neoteleostei</taxon>
        <taxon>Acanthomorphata</taxon>
        <taxon>Eupercaria</taxon>
        <taxon>Labriformes</taxon>
        <taxon>Labridae</taxon>
        <taxon>Xyrichtys</taxon>
    </lineage>
</organism>
<keyword evidence="2" id="KW-1185">Reference proteome</keyword>
<proteinExistence type="predicted"/>
<name>A0AAV1GMA3_XYRNO</name>
<evidence type="ECO:0000313" key="2">
    <source>
        <dbReference type="Proteomes" id="UP001178508"/>
    </source>
</evidence>
<dbReference type="EMBL" id="OY660879">
    <property type="protein sequence ID" value="CAJ1075097.1"/>
    <property type="molecule type" value="Genomic_DNA"/>
</dbReference>
<protein>
    <submittedName>
        <fullName evidence="1">Uncharacterized protein</fullName>
    </submittedName>
</protein>
<sequence length="157" mass="17997">MVIVEELAIFEDSAVIRKEGRRYTSRRCRHQYIQEVMIRSVVNGERRRRRKEKSRRVKRHNNVICAPTSCGPRAEYLTSAVSTKRKNAKDERKSNTFVMASGLTCALLAREDPRITTSHSMQGSFMSVQETLNFNISSNKQKNVDLKSGYRAGEALN</sequence>
<dbReference type="AlphaFoldDB" id="A0AAV1GMA3"/>
<accession>A0AAV1GMA3</accession>
<evidence type="ECO:0000313" key="1">
    <source>
        <dbReference type="EMBL" id="CAJ1075097.1"/>
    </source>
</evidence>
<dbReference type="Proteomes" id="UP001178508">
    <property type="component" value="Chromosome 16"/>
</dbReference>